<dbReference type="AlphaFoldDB" id="A0A1X7H9S8"/>
<dbReference type="STRING" id="1313296.SAMN05661091_2173"/>
<proteinExistence type="predicted"/>
<evidence type="ECO:0000256" key="1">
    <source>
        <dbReference type="ARBA" id="ARBA00001974"/>
    </source>
</evidence>
<organism evidence="6 7">
    <name type="scientific">Paenibacillus uliginis N3/975</name>
    <dbReference type="NCBI Taxonomy" id="1313296"/>
    <lineage>
        <taxon>Bacteria</taxon>
        <taxon>Bacillati</taxon>
        <taxon>Bacillota</taxon>
        <taxon>Bacilli</taxon>
        <taxon>Bacillales</taxon>
        <taxon>Paenibacillaceae</taxon>
        <taxon>Paenibacillus</taxon>
    </lineage>
</organism>
<keyword evidence="4" id="KW-0560">Oxidoreductase</keyword>
<reference evidence="6 7" key="1">
    <citation type="submission" date="2017-04" db="EMBL/GenBank/DDBJ databases">
        <authorList>
            <person name="Afonso C.L."/>
            <person name="Miller P.J."/>
            <person name="Scott M.A."/>
            <person name="Spackman E."/>
            <person name="Goraichik I."/>
            <person name="Dimitrov K.M."/>
            <person name="Suarez D.L."/>
            <person name="Swayne D.E."/>
        </authorList>
    </citation>
    <scope>NUCLEOTIDE SEQUENCE [LARGE SCALE GENOMIC DNA]</scope>
    <source>
        <strain evidence="6 7">N3/975</strain>
    </source>
</reference>
<dbReference type="Gene3D" id="3.50.50.60">
    <property type="entry name" value="FAD/NAD(P)-binding domain"/>
    <property type="match status" value="2"/>
</dbReference>
<evidence type="ECO:0000256" key="3">
    <source>
        <dbReference type="ARBA" id="ARBA00022630"/>
    </source>
</evidence>
<dbReference type="Pfam" id="PF07992">
    <property type="entry name" value="Pyr_redox_2"/>
    <property type="match status" value="1"/>
</dbReference>
<dbReference type="EMBL" id="LT840184">
    <property type="protein sequence ID" value="SMF82366.1"/>
    <property type="molecule type" value="Genomic_DNA"/>
</dbReference>
<evidence type="ECO:0000256" key="4">
    <source>
        <dbReference type="ARBA" id="ARBA00023002"/>
    </source>
</evidence>
<evidence type="ECO:0000313" key="6">
    <source>
        <dbReference type="EMBL" id="SMF82366.1"/>
    </source>
</evidence>
<evidence type="ECO:0000259" key="5">
    <source>
        <dbReference type="Pfam" id="PF07992"/>
    </source>
</evidence>
<comment type="subunit">
    <text evidence="2">Homodimer.</text>
</comment>
<dbReference type="InterPro" id="IPR050097">
    <property type="entry name" value="Ferredoxin-NADP_redctase_2"/>
</dbReference>
<dbReference type="RefSeq" id="WP_208919129.1">
    <property type="nucleotide sequence ID" value="NZ_LT840184.1"/>
</dbReference>
<accession>A0A1X7H9S8</accession>
<evidence type="ECO:0000313" key="7">
    <source>
        <dbReference type="Proteomes" id="UP000192940"/>
    </source>
</evidence>
<gene>
    <name evidence="6" type="ORF">SAMN05661091_2173</name>
</gene>
<name>A0A1X7H9S8_9BACL</name>
<comment type="cofactor">
    <cofactor evidence="1">
        <name>FAD</name>
        <dbReference type="ChEBI" id="CHEBI:57692"/>
    </cofactor>
</comment>
<dbReference type="PRINTS" id="PR00469">
    <property type="entry name" value="PNDRDTASEII"/>
</dbReference>
<dbReference type="GO" id="GO:0016491">
    <property type="term" value="F:oxidoreductase activity"/>
    <property type="evidence" value="ECO:0007669"/>
    <property type="project" value="UniProtKB-KW"/>
</dbReference>
<protein>
    <submittedName>
        <fullName evidence="6">Thioredoxin reductase</fullName>
    </submittedName>
</protein>
<dbReference type="PRINTS" id="PR00368">
    <property type="entry name" value="FADPNR"/>
</dbReference>
<dbReference type="PANTHER" id="PTHR48105">
    <property type="entry name" value="THIOREDOXIN REDUCTASE 1-RELATED-RELATED"/>
    <property type="match status" value="1"/>
</dbReference>
<dbReference type="InterPro" id="IPR023753">
    <property type="entry name" value="FAD/NAD-binding_dom"/>
</dbReference>
<dbReference type="InterPro" id="IPR036188">
    <property type="entry name" value="FAD/NAD-bd_sf"/>
</dbReference>
<dbReference type="SUPFAM" id="SSF51905">
    <property type="entry name" value="FAD/NAD(P)-binding domain"/>
    <property type="match status" value="1"/>
</dbReference>
<feature type="domain" description="FAD/NAD(P)-binding" evidence="5">
    <location>
        <begin position="3"/>
        <end position="285"/>
    </location>
</feature>
<dbReference type="Proteomes" id="UP000192940">
    <property type="component" value="Chromosome I"/>
</dbReference>
<keyword evidence="7" id="KW-1185">Reference proteome</keyword>
<evidence type="ECO:0000256" key="2">
    <source>
        <dbReference type="ARBA" id="ARBA00011738"/>
    </source>
</evidence>
<sequence length="305" mass="32583">MNDCIIVGGGIAGLQAAIQLGRYSAHDILVIDNGSGRSTLCRNYHNILGWPEGISGKELRSLGRQQAESVGVQFANDTVKKAEAKNSSFLLTGESGKEYNAKTILLATGLTDRFPNIPGLVPTLGCTVYVCPDCDGYEVQNRKTVVLGAGKSGADMALLLRDRTDDLTYINHEKTAVDDDLIGQLKNKGIAYVEKTITKVECQGDGMIQGVKLEDGTVISAERGFISFGGNKVHSELAAQLGAELEHNKHVKADPRSKMTNVTNVWIAGDLGVHAEQTTVAMGDGATAAIWIHKALKEMDDAAKT</sequence>
<keyword evidence="3" id="KW-0285">Flavoprotein</keyword>